<evidence type="ECO:0000313" key="6">
    <source>
        <dbReference type="EMBL" id="KAL2490853.1"/>
    </source>
</evidence>
<sequence length="135" mass="15480">MIEILNLGDYCYAPSPRGIIYVPRGQPRGQQLFFDRTEAVNTEARGFVEAHADDGFLEIFGLKHGWHASMVMVELLSVKHIAQASSIRFELRGGEWAEEYMLMDGEPWKQSMNKEFSIFVEIKRVPFQSVMVHGE</sequence>
<evidence type="ECO:0000313" key="7">
    <source>
        <dbReference type="Proteomes" id="UP001604336"/>
    </source>
</evidence>
<evidence type="ECO:0000259" key="5">
    <source>
        <dbReference type="Pfam" id="PF00609"/>
    </source>
</evidence>
<reference evidence="7" key="1">
    <citation type="submission" date="2024-07" db="EMBL/GenBank/DDBJ databases">
        <title>Two chromosome-level genome assemblies of Korean endemic species Abeliophyllum distichum and Forsythia ovata (Oleaceae).</title>
        <authorList>
            <person name="Jang H."/>
        </authorList>
    </citation>
    <scope>NUCLEOTIDE SEQUENCE [LARGE SCALE GENOMIC DNA]</scope>
</reference>
<gene>
    <name evidence="6" type="ORF">Adt_26481</name>
</gene>
<dbReference type="PANTHER" id="PTHR11255:SF80">
    <property type="entry name" value="EYE-SPECIFIC DIACYLGLYCEROL KINASE"/>
    <property type="match status" value="1"/>
</dbReference>
<protein>
    <submittedName>
        <fullName evidence="6">Diacylglycerol kinase 7</fullName>
    </submittedName>
</protein>
<feature type="domain" description="Diacylglycerol kinase accessory" evidence="5">
    <location>
        <begin position="44"/>
        <end position="107"/>
    </location>
</feature>
<proteinExistence type="predicted"/>
<name>A0ABD1RSX2_9LAMI</name>
<keyword evidence="1" id="KW-0808">Transferase</keyword>
<dbReference type="AlphaFoldDB" id="A0ABD1RSX2"/>
<dbReference type="InterPro" id="IPR000756">
    <property type="entry name" value="Diacylglycerol_kin_accessory"/>
</dbReference>
<dbReference type="SUPFAM" id="SSF111331">
    <property type="entry name" value="NAD kinase/diacylglycerol kinase-like"/>
    <property type="match status" value="1"/>
</dbReference>
<comment type="caution">
    <text evidence="6">The sequence shown here is derived from an EMBL/GenBank/DDBJ whole genome shotgun (WGS) entry which is preliminary data.</text>
</comment>
<dbReference type="GO" id="GO:0005524">
    <property type="term" value="F:ATP binding"/>
    <property type="evidence" value="ECO:0007669"/>
    <property type="project" value="UniProtKB-KW"/>
</dbReference>
<keyword evidence="7" id="KW-1185">Reference proteome</keyword>
<keyword evidence="3 6" id="KW-0418">Kinase</keyword>
<dbReference type="InterPro" id="IPR037607">
    <property type="entry name" value="DGK"/>
</dbReference>
<evidence type="ECO:0000256" key="2">
    <source>
        <dbReference type="ARBA" id="ARBA00022741"/>
    </source>
</evidence>
<dbReference type="InterPro" id="IPR016064">
    <property type="entry name" value="NAD/diacylglycerol_kinase_sf"/>
</dbReference>
<keyword evidence="2" id="KW-0547">Nucleotide-binding</keyword>
<dbReference type="EMBL" id="JBFOLK010000008">
    <property type="protein sequence ID" value="KAL2490853.1"/>
    <property type="molecule type" value="Genomic_DNA"/>
</dbReference>
<dbReference type="Proteomes" id="UP001604336">
    <property type="component" value="Unassembled WGS sequence"/>
</dbReference>
<evidence type="ECO:0000256" key="4">
    <source>
        <dbReference type="ARBA" id="ARBA00022840"/>
    </source>
</evidence>
<evidence type="ECO:0000256" key="1">
    <source>
        <dbReference type="ARBA" id="ARBA00022679"/>
    </source>
</evidence>
<evidence type="ECO:0000256" key="3">
    <source>
        <dbReference type="ARBA" id="ARBA00022777"/>
    </source>
</evidence>
<keyword evidence="4" id="KW-0067">ATP-binding</keyword>
<dbReference type="GO" id="GO:0016301">
    <property type="term" value="F:kinase activity"/>
    <property type="evidence" value="ECO:0007669"/>
    <property type="project" value="UniProtKB-KW"/>
</dbReference>
<organism evidence="6 7">
    <name type="scientific">Abeliophyllum distichum</name>
    <dbReference type="NCBI Taxonomy" id="126358"/>
    <lineage>
        <taxon>Eukaryota</taxon>
        <taxon>Viridiplantae</taxon>
        <taxon>Streptophyta</taxon>
        <taxon>Embryophyta</taxon>
        <taxon>Tracheophyta</taxon>
        <taxon>Spermatophyta</taxon>
        <taxon>Magnoliopsida</taxon>
        <taxon>eudicotyledons</taxon>
        <taxon>Gunneridae</taxon>
        <taxon>Pentapetalae</taxon>
        <taxon>asterids</taxon>
        <taxon>lamiids</taxon>
        <taxon>Lamiales</taxon>
        <taxon>Oleaceae</taxon>
        <taxon>Forsythieae</taxon>
        <taxon>Abeliophyllum</taxon>
    </lineage>
</organism>
<dbReference type="PANTHER" id="PTHR11255">
    <property type="entry name" value="DIACYLGLYCEROL KINASE"/>
    <property type="match status" value="1"/>
</dbReference>
<accession>A0ABD1RSX2</accession>
<dbReference type="Pfam" id="PF00609">
    <property type="entry name" value="DAGK_acc"/>
    <property type="match status" value="1"/>
</dbReference>